<feature type="domain" description="YCII-related" evidence="2">
    <location>
        <begin position="27"/>
        <end position="107"/>
    </location>
</feature>
<dbReference type="Pfam" id="PF03795">
    <property type="entry name" value="YCII"/>
    <property type="match status" value="1"/>
</dbReference>
<accession>A0ABQ4DH37</accession>
<evidence type="ECO:0000313" key="3">
    <source>
        <dbReference type="EMBL" id="GIG38635.1"/>
    </source>
</evidence>
<protein>
    <recommendedName>
        <fullName evidence="2">YCII-related domain-containing protein</fullName>
    </recommendedName>
</protein>
<dbReference type="InterPro" id="IPR011008">
    <property type="entry name" value="Dimeric_a/b-barrel"/>
</dbReference>
<organism evidence="3 4">
    <name type="scientific">Cellulomonas phragmiteti</name>
    <dbReference type="NCBI Taxonomy" id="478780"/>
    <lineage>
        <taxon>Bacteria</taxon>
        <taxon>Bacillati</taxon>
        <taxon>Actinomycetota</taxon>
        <taxon>Actinomycetes</taxon>
        <taxon>Micrococcales</taxon>
        <taxon>Cellulomonadaceae</taxon>
        <taxon>Cellulomonas</taxon>
    </lineage>
</organism>
<dbReference type="PANTHER" id="PTHR35174:SF3">
    <property type="entry name" value="BLL7171 PROTEIN"/>
    <property type="match status" value="1"/>
</dbReference>
<evidence type="ECO:0000256" key="1">
    <source>
        <dbReference type="ARBA" id="ARBA00007689"/>
    </source>
</evidence>
<dbReference type="EMBL" id="BONP01000002">
    <property type="protein sequence ID" value="GIG38635.1"/>
    <property type="molecule type" value="Genomic_DNA"/>
</dbReference>
<sequence>MPKYLLIVDFQAGADPTPMDRWDPADVQAHLDHYGALNDELRRSGELAGLVVLDGPDVAHVVRSDGRSGTTVTEGPFTEFSEWVAGFQVVDVASLDRALEIAARVSAVPGRGGVPTGQPVQVRRVLDDGPSDAASMATWLRDTAGGDRGGERPNG</sequence>
<evidence type="ECO:0000313" key="4">
    <source>
        <dbReference type="Proteomes" id="UP000614741"/>
    </source>
</evidence>
<dbReference type="SUPFAM" id="SSF54909">
    <property type="entry name" value="Dimeric alpha+beta barrel"/>
    <property type="match status" value="1"/>
</dbReference>
<dbReference type="Gene3D" id="3.30.70.1060">
    <property type="entry name" value="Dimeric alpha+beta barrel"/>
    <property type="match status" value="1"/>
</dbReference>
<dbReference type="Proteomes" id="UP000614741">
    <property type="component" value="Unassembled WGS sequence"/>
</dbReference>
<evidence type="ECO:0000259" key="2">
    <source>
        <dbReference type="Pfam" id="PF03795"/>
    </source>
</evidence>
<comment type="similarity">
    <text evidence="1">Belongs to the YciI family.</text>
</comment>
<gene>
    <name evidence="3" type="ORF">Cph01nite_03970</name>
</gene>
<reference evidence="3 4" key="1">
    <citation type="submission" date="2021-01" db="EMBL/GenBank/DDBJ databases">
        <title>Whole genome shotgun sequence of Cellulomonas phragmiteti NBRC 110785.</title>
        <authorList>
            <person name="Komaki H."/>
            <person name="Tamura T."/>
        </authorList>
    </citation>
    <scope>NUCLEOTIDE SEQUENCE [LARGE SCALE GENOMIC DNA]</scope>
    <source>
        <strain evidence="3 4">NBRC 110785</strain>
    </source>
</reference>
<keyword evidence="4" id="KW-1185">Reference proteome</keyword>
<dbReference type="InterPro" id="IPR005545">
    <property type="entry name" value="YCII"/>
</dbReference>
<proteinExistence type="inferred from homology"/>
<dbReference type="PANTHER" id="PTHR35174">
    <property type="entry name" value="BLL7171 PROTEIN-RELATED"/>
    <property type="match status" value="1"/>
</dbReference>
<name>A0ABQ4DH37_9CELL</name>
<dbReference type="RefSeq" id="WP_203670705.1">
    <property type="nucleotide sequence ID" value="NZ_BONP01000002.1"/>
</dbReference>
<comment type="caution">
    <text evidence="3">The sequence shown here is derived from an EMBL/GenBank/DDBJ whole genome shotgun (WGS) entry which is preliminary data.</text>
</comment>